<keyword evidence="4" id="KW-1185">Reference proteome</keyword>
<dbReference type="AlphaFoldDB" id="A0A084WJK0"/>
<accession>A0A084WJK0</accession>
<dbReference type="VEuPathDB" id="VectorBase:ASIC018419"/>
<reference evidence="2 4" key="1">
    <citation type="journal article" date="2014" name="BMC Genomics">
        <title>Genome sequence of Anopheles sinensis provides insight into genetics basis of mosquito competence for malaria parasites.</title>
        <authorList>
            <person name="Zhou D."/>
            <person name="Zhang D."/>
            <person name="Ding G."/>
            <person name="Shi L."/>
            <person name="Hou Q."/>
            <person name="Ye Y."/>
            <person name="Xu Y."/>
            <person name="Zhou H."/>
            <person name="Xiong C."/>
            <person name="Li S."/>
            <person name="Yu J."/>
            <person name="Hong S."/>
            <person name="Yu X."/>
            <person name="Zou P."/>
            <person name="Chen C."/>
            <person name="Chang X."/>
            <person name="Wang W."/>
            <person name="Lv Y."/>
            <person name="Sun Y."/>
            <person name="Ma L."/>
            <person name="Shen B."/>
            <person name="Zhu C."/>
        </authorList>
    </citation>
    <scope>NUCLEOTIDE SEQUENCE [LARGE SCALE GENOMIC DNA]</scope>
</reference>
<dbReference type="Proteomes" id="UP000030765">
    <property type="component" value="Unassembled WGS sequence"/>
</dbReference>
<gene>
    <name evidence="2" type="ORF">ZHAS_00018419</name>
</gene>
<feature type="compositionally biased region" description="Low complexity" evidence="1">
    <location>
        <begin position="23"/>
        <end position="35"/>
    </location>
</feature>
<proteinExistence type="predicted"/>
<reference evidence="3" key="2">
    <citation type="submission" date="2020-05" db="UniProtKB">
        <authorList>
            <consortium name="EnsemblMetazoa"/>
        </authorList>
    </citation>
    <scope>IDENTIFICATION</scope>
</reference>
<feature type="compositionally biased region" description="Low complexity" evidence="1">
    <location>
        <begin position="47"/>
        <end position="56"/>
    </location>
</feature>
<protein>
    <submittedName>
        <fullName evidence="2 3">Uncharacterized protein</fullName>
    </submittedName>
</protein>
<dbReference type="EMBL" id="KE525348">
    <property type="protein sequence ID" value="KFB50394.1"/>
    <property type="molecule type" value="Genomic_DNA"/>
</dbReference>
<sequence>MAASGHYYHTYVGTGGAGGPGGPVVVASGPPGGASSKDRNSIGRVASYSSSQKSAGSVGGGNLIGDAGTGFVSGSAQITTIL</sequence>
<dbReference type="EMBL" id="ATLV01024037">
    <property type="status" value="NOT_ANNOTATED_CDS"/>
    <property type="molecule type" value="Genomic_DNA"/>
</dbReference>
<name>A0A084WJK0_ANOSI</name>
<evidence type="ECO:0000313" key="4">
    <source>
        <dbReference type="Proteomes" id="UP000030765"/>
    </source>
</evidence>
<evidence type="ECO:0000313" key="2">
    <source>
        <dbReference type="EMBL" id="KFB50394.1"/>
    </source>
</evidence>
<dbReference type="EnsemblMetazoa" id="ASIC018419-RA">
    <property type="protein sequence ID" value="ASIC018419-PA"/>
    <property type="gene ID" value="ASIC018419"/>
</dbReference>
<feature type="region of interest" description="Disordered" evidence="1">
    <location>
        <begin position="14"/>
        <end position="59"/>
    </location>
</feature>
<organism evidence="2">
    <name type="scientific">Anopheles sinensis</name>
    <name type="common">Mosquito</name>
    <dbReference type="NCBI Taxonomy" id="74873"/>
    <lineage>
        <taxon>Eukaryota</taxon>
        <taxon>Metazoa</taxon>
        <taxon>Ecdysozoa</taxon>
        <taxon>Arthropoda</taxon>
        <taxon>Hexapoda</taxon>
        <taxon>Insecta</taxon>
        <taxon>Pterygota</taxon>
        <taxon>Neoptera</taxon>
        <taxon>Endopterygota</taxon>
        <taxon>Diptera</taxon>
        <taxon>Nematocera</taxon>
        <taxon>Culicoidea</taxon>
        <taxon>Culicidae</taxon>
        <taxon>Anophelinae</taxon>
        <taxon>Anopheles</taxon>
    </lineage>
</organism>
<evidence type="ECO:0000313" key="3">
    <source>
        <dbReference type="EnsemblMetazoa" id="ASIC018419-PA"/>
    </source>
</evidence>
<evidence type="ECO:0000256" key="1">
    <source>
        <dbReference type="SAM" id="MobiDB-lite"/>
    </source>
</evidence>